<reference evidence="5 6" key="1">
    <citation type="submission" date="2019-03" db="EMBL/GenBank/DDBJ databases">
        <title>Diversity of the mouse oral microbiome.</title>
        <authorList>
            <person name="Joseph S."/>
            <person name="Aduse-Opoku J."/>
            <person name="Curtis M."/>
            <person name="Wade W."/>
            <person name="Hashim A."/>
        </authorList>
    </citation>
    <scope>NUCLEOTIDE SEQUENCE [LARGE SCALE GENOMIC DNA]</scope>
    <source>
        <strain evidence="6">irhom_31</strain>
    </source>
</reference>
<dbReference type="InterPro" id="IPR000524">
    <property type="entry name" value="Tscrpt_reg_HTH_GntR"/>
</dbReference>
<dbReference type="EMBL" id="SPQC01000019">
    <property type="protein sequence ID" value="TFU22298.1"/>
    <property type="molecule type" value="Genomic_DNA"/>
</dbReference>
<evidence type="ECO:0000256" key="3">
    <source>
        <dbReference type="ARBA" id="ARBA00023163"/>
    </source>
</evidence>
<dbReference type="AlphaFoldDB" id="A0A4Y9F3C2"/>
<feature type="domain" description="HTH gntR-type" evidence="4">
    <location>
        <begin position="25"/>
        <end position="92"/>
    </location>
</feature>
<dbReference type="PANTHER" id="PTHR43537">
    <property type="entry name" value="TRANSCRIPTIONAL REGULATOR, GNTR FAMILY"/>
    <property type="match status" value="1"/>
</dbReference>
<dbReference type="Pfam" id="PF00392">
    <property type="entry name" value="GntR"/>
    <property type="match status" value="1"/>
</dbReference>
<comment type="caution">
    <text evidence="5">The sequence shown here is derived from an EMBL/GenBank/DDBJ whole genome shotgun (WGS) entry which is preliminary data.</text>
</comment>
<evidence type="ECO:0000256" key="2">
    <source>
        <dbReference type="ARBA" id="ARBA00023125"/>
    </source>
</evidence>
<dbReference type="PANTHER" id="PTHR43537:SF45">
    <property type="entry name" value="GNTR FAMILY REGULATORY PROTEIN"/>
    <property type="match status" value="1"/>
</dbReference>
<gene>
    <name evidence="5" type="ORF">E4U03_06380</name>
</gene>
<dbReference type="Gene3D" id="1.10.10.10">
    <property type="entry name" value="Winged helix-like DNA-binding domain superfamily/Winged helix DNA-binding domain"/>
    <property type="match status" value="1"/>
</dbReference>
<dbReference type="InterPro" id="IPR008920">
    <property type="entry name" value="TF_FadR/GntR_C"/>
</dbReference>
<dbReference type="CDD" id="cd07377">
    <property type="entry name" value="WHTH_GntR"/>
    <property type="match status" value="1"/>
</dbReference>
<dbReference type="SMART" id="SM00345">
    <property type="entry name" value="HTH_GNTR"/>
    <property type="match status" value="1"/>
</dbReference>
<dbReference type="InterPro" id="IPR011711">
    <property type="entry name" value="GntR_C"/>
</dbReference>
<dbReference type="SUPFAM" id="SSF48008">
    <property type="entry name" value="GntR ligand-binding domain-like"/>
    <property type="match status" value="1"/>
</dbReference>
<dbReference type="PROSITE" id="PS50949">
    <property type="entry name" value="HTH_GNTR"/>
    <property type="match status" value="1"/>
</dbReference>
<dbReference type="InterPro" id="IPR036388">
    <property type="entry name" value="WH-like_DNA-bd_sf"/>
</dbReference>
<dbReference type="SMART" id="SM00895">
    <property type="entry name" value="FCD"/>
    <property type="match status" value="1"/>
</dbReference>
<keyword evidence="1" id="KW-0805">Transcription regulation</keyword>
<evidence type="ECO:0000256" key="1">
    <source>
        <dbReference type="ARBA" id="ARBA00023015"/>
    </source>
</evidence>
<dbReference type="GO" id="GO:0003677">
    <property type="term" value="F:DNA binding"/>
    <property type="evidence" value="ECO:0007669"/>
    <property type="project" value="UniProtKB-KW"/>
</dbReference>
<keyword evidence="2" id="KW-0238">DNA-binding</keyword>
<sequence>MTSLAPEPLPSASLDNIARNRPIELRASEWAVYALRTAMDAGVLTPATQLTEEALAATLDVSRNTLRQAFTELEGQNLVQRIPHRGVFVARPDSTQVRELFIERWAVQAAALDLAPAGENKDARASLARARAARDAGSVDGMANANQDFHRALVAAAGSERLSRTMSRLLAEMRLLFFEYAQDGGFHAPYVEMNAHLLGLVEHGERAAAHEALRSYLVASRDKFLQRQADS</sequence>
<name>A0A4Y9F3C2_9MICC</name>
<keyword evidence="3" id="KW-0804">Transcription</keyword>
<organism evidence="5 6">
    <name type="scientific">Rothia nasimurium</name>
    <dbReference type="NCBI Taxonomy" id="85336"/>
    <lineage>
        <taxon>Bacteria</taxon>
        <taxon>Bacillati</taxon>
        <taxon>Actinomycetota</taxon>
        <taxon>Actinomycetes</taxon>
        <taxon>Micrococcales</taxon>
        <taxon>Micrococcaceae</taxon>
        <taxon>Rothia</taxon>
    </lineage>
</organism>
<proteinExistence type="predicted"/>
<dbReference type="Gene3D" id="1.20.120.530">
    <property type="entry name" value="GntR ligand-binding domain-like"/>
    <property type="match status" value="1"/>
</dbReference>
<evidence type="ECO:0000313" key="6">
    <source>
        <dbReference type="Proteomes" id="UP000297951"/>
    </source>
</evidence>
<dbReference type="InterPro" id="IPR036390">
    <property type="entry name" value="WH_DNA-bd_sf"/>
</dbReference>
<dbReference type="OrthoDB" id="5243844at2"/>
<dbReference type="RefSeq" id="WP_135012576.1">
    <property type="nucleotide sequence ID" value="NZ_JADGLK010000019.1"/>
</dbReference>
<evidence type="ECO:0000259" key="4">
    <source>
        <dbReference type="PROSITE" id="PS50949"/>
    </source>
</evidence>
<dbReference type="GO" id="GO:0003700">
    <property type="term" value="F:DNA-binding transcription factor activity"/>
    <property type="evidence" value="ECO:0007669"/>
    <property type="project" value="InterPro"/>
</dbReference>
<dbReference type="Pfam" id="PF07729">
    <property type="entry name" value="FCD"/>
    <property type="match status" value="1"/>
</dbReference>
<protein>
    <submittedName>
        <fullName evidence="5">GntR family transcriptional regulator</fullName>
    </submittedName>
</protein>
<evidence type="ECO:0000313" key="5">
    <source>
        <dbReference type="EMBL" id="TFU22298.1"/>
    </source>
</evidence>
<accession>A0A4Y9F3C2</accession>
<dbReference type="Proteomes" id="UP000297951">
    <property type="component" value="Unassembled WGS sequence"/>
</dbReference>
<dbReference type="SUPFAM" id="SSF46785">
    <property type="entry name" value="Winged helix' DNA-binding domain"/>
    <property type="match status" value="1"/>
</dbReference>